<organism evidence="3 4">
    <name type="scientific">Streptomyces olivochromogenes</name>
    <dbReference type="NCBI Taxonomy" id="1963"/>
    <lineage>
        <taxon>Bacteria</taxon>
        <taxon>Bacillati</taxon>
        <taxon>Actinomycetota</taxon>
        <taxon>Actinomycetes</taxon>
        <taxon>Kitasatosporales</taxon>
        <taxon>Streptomycetaceae</taxon>
        <taxon>Streptomyces</taxon>
    </lineage>
</organism>
<dbReference type="EMBL" id="BDQI01000041">
    <property type="protein sequence ID" value="GAX57854.1"/>
    <property type="molecule type" value="Genomic_DNA"/>
</dbReference>
<evidence type="ECO:0000256" key="1">
    <source>
        <dbReference type="SAM" id="MobiDB-lite"/>
    </source>
</evidence>
<dbReference type="RefSeq" id="WP_159064635.1">
    <property type="nucleotide sequence ID" value="NZ_BDQI01000041.1"/>
</dbReference>
<dbReference type="AlphaFoldDB" id="A0A250VUS2"/>
<dbReference type="Proteomes" id="UP000217446">
    <property type="component" value="Unassembled WGS sequence"/>
</dbReference>
<protein>
    <submittedName>
        <fullName evidence="3">Uncharacterized protein</fullName>
    </submittedName>
</protein>
<sequence>MRVRASRHAHPAMIAAALAGSVVVPLAGAQPAAAADCLTSVPTYVWEPNTTGNMAAPRVLHKYMDWGPQIVTTDTLIDTLYTANLPTTSDPDTTGQIAKYSTGPWAQLDPEVRAGIVGTITADAGPRLADPDPSVRPYFTTPPDETGEVEAVDPAEEPAQTPSNTVTGKFTLGNGQPAAGLRVTLTANDLGDGATGQTQVPFPGMATTASISSGKADVFYSK</sequence>
<keyword evidence="2" id="KW-0732">Signal</keyword>
<proteinExistence type="predicted"/>
<comment type="caution">
    <text evidence="3">The sequence shown here is derived from an EMBL/GenBank/DDBJ whole genome shotgun (WGS) entry which is preliminary data.</text>
</comment>
<evidence type="ECO:0000313" key="3">
    <source>
        <dbReference type="EMBL" id="GAX57854.1"/>
    </source>
</evidence>
<accession>A0A250VUS2</accession>
<feature type="compositionally biased region" description="Acidic residues" evidence="1">
    <location>
        <begin position="145"/>
        <end position="156"/>
    </location>
</feature>
<name>A0A250VUS2_STROL</name>
<evidence type="ECO:0000256" key="2">
    <source>
        <dbReference type="SAM" id="SignalP"/>
    </source>
</evidence>
<gene>
    <name evidence="3" type="ORF">SO3561_09424</name>
</gene>
<evidence type="ECO:0000313" key="4">
    <source>
        <dbReference type="Proteomes" id="UP000217446"/>
    </source>
</evidence>
<feature type="region of interest" description="Disordered" evidence="1">
    <location>
        <begin position="140"/>
        <end position="169"/>
    </location>
</feature>
<reference evidence="4" key="1">
    <citation type="submission" date="2017-05" db="EMBL/GenBank/DDBJ databases">
        <title>Streptomyces olivochromogenes NBRC 3561 whole genome shotgun sequence.</title>
        <authorList>
            <person name="Dohra H."/>
            <person name="Kodani S."/>
        </authorList>
    </citation>
    <scope>NUCLEOTIDE SEQUENCE [LARGE SCALE GENOMIC DNA]</scope>
    <source>
        <strain evidence="4">NBRC 3561</strain>
    </source>
</reference>
<feature type="chain" id="PRO_5012580648" evidence="2">
    <location>
        <begin position="35"/>
        <end position="222"/>
    </location>
</feature>
<keyword evidence="4" id="KW-1185">Reference proteome</keyword>
<feature type="signal peptide" evidence="2">
    <location>
        <begin position="1"/>
        <end position="34"/>
    </location>
</feature>